<dbReference type="AlphaFoldDB" id="A0A0G0UAC2"/>
<accession>A0A0G0UAC2</accession>
<proteinExistence type="predicted"/>
<dbReference type="Proteomes" id="UP000033858">
    <property type="component" value="Unassembled WGS sequence"/>
</dbReference>
<evidence type="ECO:0000313" key="2">
    <source>
        <dbReference type="Proteomes" id="UP000033858"/>
    </source>
</evidence>
<dbReference type="InterPro" id="IPR037914">
    <property type="entry name" value="SpoVT-AbrB_sf"/>
</dbReference>
<gene>
    <name evidence="1" type="ORF">UU32_C0026G0017</name>
</gene>
<reference evidence="1 2" key="1">
    <citation type="journal article" date="2015" name="Nature">
        <title>rRNA introns, odd ribosomes, and small enigmatic genomes across a large radiation of phyla.</title>
        <authorList>
            <person name="Brown C.T."/>
            <person name="Hug L.A."/>
            <person name="Thomas B.C."/>
            <person name="Sharon I."/>
            <person name="Castelle C.J."/>
            <person name="Singh A."/>
            <person name="Wilkins M.J."/>
            <person name="Williams K.H."/>
            <person name="Banfield J.F."/>
        </authorList>
    </citation>
    <scope>NUCLEOTIDE SEQUENCE [LARGE SCALE GENOMIC DNA]</scope>
</reference>
<evidence type="ECO:0000313" key="1">
    <source>
        <dbReference type="EMBL" id="KKR85953.1"/>
    </source>
</evidence>
<evidence type="ECO:0008006" key="3">
    <source>
        <dbReference type="Google" id="ProtNLM"/>
    </source>
</evidence>
<dbReference type="EMBL" id="LCAE01000026">
    <property type="protein sequence ID" value="KKR85953.1"/>
    <property type="molecule type" value="Genomic_DNA"/>
</dbReference>
<sequence>MQQVVSITSQGQLTIPKLFLRDMGIFNATKAVIQKTGEVITVMPRKDFWALGGSLKSDIKLTNSQLKKARESFSENWAQM</sequence>
<protein>
    <recommendedName>
        <fullName evidence="3">SpoVT-AbrB domain-containing protein</fullName>
    </recommendedName>
</protein>
<name>A0A0G0UAC2_9BACT</name>
<dbReference type="SUPFAM" id="SSF89447">
    <property type="entry name" value="AbrB/MazE/MraZ-like"/>
    <property type="match status" value="1"/>
</dbReference>
<organism evidence="1 2">
    <name type="scientific">Candidatus Woesebacteria bacterium GW2011_GWB1_41_10</name>
    <dbReference type="NCBI Taxonomy" id="1618577"/>
    <lineage>
        <taxon>Bacteria</taxon>
        <taxon>Candidatus Woeseibacteriota</taxon>
    </lineage>
</organism>
<comment type="caution">
    <text evidence="1">The sequence shown here is derived from an EMBL/GenBank/DDBJ whole genome shotgun (WGS) entry which is preliminary data.</text>
</comment>